<keyword evidence="8" id="KW-1185">Reference proteome</keyword>
<evidence type="ECO:0000256" key="4">
    <source>
        <dbReference type="SAM" id="MobiDB-lite"/>
    </source>
</evidence>
<dbReference type="InterPro" id="IPR011990">
    <property type="entry name" value="TPR-like_helical_dom_sf"/>
</dbReference>
<proteinExistence type="predicted"/>
<dbReference type="InterPro" id="IPR001054">
    <property type="entry name" value="A/G_cyclase"/>
</dbReference>
<dbReference type="InterPro" id="IPR041664">
    <property type="entry name" value="AAA_16"/>
</dbReference>
<feature type="region of interest" description="Disordered" evidence="4">
    <location>
        <begin position="326"/>
        <end position="383"/>
    </location>
</feature>
<dbReference type="Gene3D" id="1.25.40.10">
    <property type="entry name" value="Tetratricopeptide repeat domain"/>
    <property type="match status" value="1"/>
</dbReference>
<organism evidence="7 8">
    <name type="scientific">Chondromyces apiculatus DSM 436</name>
    <dbReference type="NCBI Taxonomy" id="1192034"/>
    <lineage>
        <taxon>Bacteria</taxon>
        <taxon>Pseudomonadati</taxon>
        <taxon>Myxococcota</taxon>
        <taxon>Polyangia</taxon>
        <taxon>Polyangiales</taxon>
        <taxon>Polyangiaceae</taxon>
        <taxon>Chondromyces</taxon>
    </lineage>
</organism>
<accession>A0A017TF69</accession>
<evidence type="ECO:0000256" key="2">
    <source>
        <dbReference type="ARBA" id="ARBA00022741"/>
    </source>
</evidence>
<dbReference type="Gene3D" id="3.30.70.1230">
    <property type="entry name" value="Nucleotide cyclase"/>
    <property type="match status" value="1"/>
</dbReference>
<dbReference type="PROSITE" id="PS00108">
    <property type="entry name" value="PROTEIN_KINASE_ST"/>
    <property type="match status" value="1"/>
</dbReference>
<dbReference type="Gene3D" id="1.10.510.10">
    <property type="entry name" value="Transferase(Phosphotransferase) domain 1"/>
    <property type="match status" value="1"/>
</dbReference>
<evidence type="ECO:0000256" key="3">
    <source>
        <dbReference type="ARBA" id="ARBA00022840"/>
    </source>
</evidence>
<feature type="domain" description="Guanylate cyclase" evidence="6">
    <location>
        <begin position="392"/>
        <end position="556"/>
    </location>
</feature>
<dbReference type="SMART" id="SM00220">
    <property type="entry name" value="S_TKc"/>
    <property type="match status" value="1"/>
</dbReference>
<dbReference type="GO" id="GO:0005737">
    <property type="term" value="C:cytoplasm"/>
    <property type="evidence" value="ECO:0007669"/>
    <property type="project" value="TreeGrafter"/>
</dbReference>
<dbReference type="GO" id="GO:0009190">
    <property type="term" value="P:cyclic nucleotide biosynthetic process"/>
    <property type="evidence" value="ECO:0007669"/>
    <property type="project" value="InterPro"/>
</dbReference>
<dbReference type="Pfam" id="PF13191">
    <property type="entry name" value="AAA_16"/>
    <property type="match status" value="1"/>
</dbReference>
<dbReference type="Pfam" id="PF00069">
    <property type="entry name" value="Pkinase"/>
    <property type="match status" value="1"/>
</dbReference>
<dbReference type="STRING" id="1192034.CAP_0218"/>
<dbReference type="InterPro" id="IPR000719">
    <property type="entry name" value="Prot_kinase_dom"/>
</dbReference>
<dbReference type="PANTHER" id="PTHR16305:SF28">
    <property type="entry name" value="GUANYLATE CYCLASE DOMAIN-CONTAINING PROTEIN"/>
    <property type="match status" value="1"/>
</dbReference>
<dbReference type="PROSITE" id="PS50125">
    <property type="entry name" value="GUANYLATE_CYCLASE_2"/>
    <property type="match status" value="1"/>
</dbReference>
<name>A0A017TF69_9BACT</name>
<dbReference type="GO" id="GO:0004016">
    <property type="term" value="F:adenylate cyclase activity"/>
    <property type="evidence" value="ECO:0007669"/>
    <property type="project" value="UniProtKB-ARBA"/>
</dbReference>
<dbReference type="eggNOG" id="COG0515">
    <property type="taxonomic scope" value="Bacteria"/>
</dbReference>
<evidence type="ECO:0000313" key="8">
    <source>
        <dbReference type="Proteomes" id="UP000019678"/>
    </source>
</evidence>
<dbReference type="EMBL" id="ASRX01000010">
    <property type="protein sequence ID" value="EYF07465.1"/>
    <property type="molecule type" value="Genomic_DNA"/>
</dbReference>
<dbReference type="GO" id="GO:0035556">
    <property type="term" value="P:intracellular signal transduction"/>
    <property type="evidence" value="ECO:0007669"/>
    <property type="project" value="InterPro"/>
</dbReference>
<dbReference type="SUPFAM" id="SSF55073">
    <property type="entry name" value="Nucleotide cyclase"/>
    <property type="match status" value="1"/>
</dbReference>
<evidence type="ECO:0000259" key="6">
    <source>
        <dbReference type="PROSITE" id="PS50125"/>
    </source>
</evidence>
<dbReference type="GO" id="GO:0004672">
    <property type="term" value="F:protein kinase activity"/>
    <property type="evidence" value="ECO:0007669"/>
    <property type="project" value="InterPro"/>
</dbReference>
<feature type="region of interest" description="Disordered" evidence="4">
    <location>
        <begin position="1156"/>
        <end position="1196"/>
    </location>
</feature>
<dbReference type="eggNOG" id="COG2114">
    <property type="taxonomic scope" value="Bacteria"/>
</dbReference>
<protein>
    <submittedName>
        <fullName evidence="7">Adenylate cyclase</fullName>
    </submittedName>
</protein>
<feature type="compositionally biased region" description="Basic and acidic residues" evidence="4">
    <location>
        <begin position="1156"/>
        <end position="1167"/>
    </location>
</feature>
<keyword evidence="2" id="KW-0547">Nucleotide-binding</keyword>
<sequence>MGSTIDGQFVVEAPAGEGAFGIVYRGTHLGFDVPVAIKCLKIPADLGSEQRDEFLNRFRDEARLLHRLSRRTMGIVQALDIGAAAAPSGQWAPYIVMEWLEGGTLEQDLKRRRSEGRPARSVDEAIQLLAPVAAALAIAHEENVTHRDVKPANLFLATGRDGVLIKVLDFGLAKVFAETPTVTEALAQTGRTFRAFTPQYGAPEQFSPRYGATGPWTDVYALALILVELAAGRPALAGSDVIQLFVASSDEAHRPTLRALGVEASAPIEAVLTRALAVNPATRYANLGEMWAALEAARRASSRPSWDGAQHAPLAGVRRDTLRVPAPLPSMSARPPGPREVISSGRGTAPAIPSPPPIPGGALSARSSSGSLRPVTESPLVGPEAGENRVCTVMFVDLSDASGPSARTDPEEVKELFDRGFRLLSEHVERMSGVVEKPVGGRAMAVFGIPRSTEHDAERAVAAALGFQAALSHLRGAGMTPAPLGGPAPRWHELRTMRGSRLTARLGIASGRVFVGPSGSAAADAGAGVRSPGASSAGRPELAVIGEAVSHAARMQQIAPRGAIVTDRDTQRLVRHRFELEAIPSERGVGAYRVLGENAFLPGIARADFHGLETRFIGRGRELERLLNTVDDALGRRAPRLITVSGPSGVGRTRLLAELSAALVARGGICMLEAQCSPLGRETSYALTASLLRMRFAIHHTDPADAVRRKLKRGVRWLRAHAARAARDLAPRTASPLDLRATVRATSFAELAPPLEASAGPPSVALGLREVSDVLGRVAAVLGVAPAPAEDAAARTMATSDAKRRILEAMFRLSAFALDRTPIVVLCDDVQWADDASLDLLEELAARADGLPLAVVCTARPELFERRARWRETRAPHSPLALGPLAPHHVEEMILDRLQRVRAPSPALVSLLSARAEGNPRTLEETLELLIDAGAIDTSGETWAIREAELGALSLPPTVQGLVQARLDRLDPETRGLVALAAVVGRTFWEGAIDRLRQSTPAGRSPRSAERAVQLDDLDPPFSALPGDLSARSTEQGPTPTAELIARLSERSLVRARPSTTFPGEREYTFTEGLICDVAYEMLSVKVRRRIHLLVAEWLEQQIIGDAGAALLALHHDRGGSLRDAASAYARAATHALALGEIAEARTLLTRVREIHDESTDGDEPSHAGRRISSPPGGAPAQLQGTQRSPSWEGVDRRVAPWRDRVRLRLELGDLLRQTGDLEGASHAYEEARSRILRVERRFAPPTDPREPQRWESRIDLRLALVWQARGAVRESLDLALRARERASQSGSGGEAEAARALIEYLETNGPAAPG</sequence>
<evidence type="ECO:0000256" key="1">
    <source>
        <dbReference type="ARBA" id="ARBA00004167"/>
    </source>
</evidence>
<dbReference type="GO" id="GO:0016020">
    <property type="term" value="C:membrane"/>
    <property type="evidence" value="ECO:0007669"/>
    <property type="project" value="UniProtKB-SubCell"/>
</dbReference>
<reference evidence="7 8" key="1">
    <citation type="submission" date="2013-05" db="EMBL/GenBank/DDBJ databases">
        <title>Genome assembly of Chondromyces apiculatus DSM 436.</title>
        <authorList>
            <person name="Sharma G."/>
            <person name="Khatri I."/>
            <person name="Kaur C."/>
            <person name="Mayilraj S."/>
            <person name="Subramanian S."/>
        </authorList>
    </citation>
    <scope>NUCLEOTIDE SEQUENCE [LARGE SCALE GENOMIC DNA]</scope>
    <source>
        <strain evidence="7 8">DSM 436</strain>
    </source>
</reference>
<dbReference type="InterPro" id="IPR011009">
    <property type="entry name" value="Kinase-like_dom_sf"/>
</dbReference>
<evidence type="ECO:0000313" key="7">
    <source>
        <dbReference type="EMBL" id="EYF07465.1"/>
    </source>
</evidence>
<dbReference type="PANTHER" id="PTHR16305">
    <property type="entry name" value="TESTICULAR SOLUBLE ADENYLYL CYCLASE"/>
    <property type="match status" value="1"/>
</dbReference>
<comment type="subcellular location">
    <subcellularLocation>
        <location evidence="1">Membrane</location>
        <topology evidence="1">Single-pass membrane protein</topology>
    </subcellularLocation>
</comment>
<dbReference type="SUPFAM" id="SSF48452">
    <property type="entry name" value="TPR-like"/>
    <property type="match status" value="1"/>
</dbReference>
<dbReference type="PROSITE" id="PS50011">
    <property type="entry name" value="PROTEIN_KINASE_DOM"/>
    <property type="match status" value="1"/>
</dbReference>
<dbReference type="InterPro" id="IPR027417">
    <property type="entry name" value="P-loop_NTPase"/>
</dbReference>
<comment type="caution">
    <text evidence="7">The sequence shown here is derived from an EMBL/GenBank/DDBJ whole genome shotgun (WGS) entry which is preliminary data.</text>
</comment>
<dbReference type="Proteomes" id="UP000019678">
    <property type="component" value="Unassembled WGS sequence"/>
</dbReference>
<dbReference type="CDD" id="cd07302">
    <property type="entry name" value="CHD"/>
    <property type="match status" value="1"/>
</dbReference>
<dbReference type="CDD" id="cd14014">
    <property type="entry name" value="STKc_PknB_like"/>
    <property type="match status" value="1"/>
</dbReference>
<dbReference type="GO" id="GO:0005524">
    <property type="term" value="F:ATP binding"/>
    <property type="evidence" value="ECO:0007669"/>
    <property type="project" value="UniProtKB-KW"/>
</dbReference>
<dbReference type="SUPFAM" id="SSF52540">
    <property type="entry name" value="P-loop containing nucleoside triphosphate hydrolases"/>
    <property type="match status" value="1"/>
</dbReference>
<evidence type="ECO:0000259" key="5">
    <source>
        <dbReference type="PROSITE" id="PS50011"/>
    </source>
</evidence>
<dbReference type="InterPro" id="IPR029787">
    <property type="entry name" value="Nucleotide_cyclase"/>
</dbReference>
<dbReference type="InterPro" id="IPR008271">
    <property type="entry name" value="Ser/Thr_kinase_AS"/>
</dbReference>
<dbReference type="SUPFAM" id="SSF56112">
    <property type="entry name" value="Protein kinase-like (PK-like)"/>
    <property type="match status" value="1"/>
</dbReference>
<gene>
    <name evidence="7" type="ORF">CAP_0218</name>
</gene>
<feature type="domain" description="Protein kinase" evidence="5">
    <location>
        <begin position="9"/>
        <end position="314"/>
    </location>
</feature>
<keyword evidence="3" id="KW-0067">ATP-binding</keyword>
<feature type="compositionally biased region" description="Low complexity" evidence="4">
    <location>
        <begin position="360"/>
        <end position="373"/>
    </location>
</feature>
<dbReference type="eggNOG" id="COG3899">
    <property type="taxonomic scope" value="Bacteria"/>
</dbReference>
<feature type="region of interest" description="Disordered" evidence="4">
    <location>
        <begin position="999"/>
        <end position="1040"/>
    </location>
</feature>